<gene>
    <name evidence="1" type="ORF">HNQ60_001201</name>
</gene>
<organism evidence="1 2">
    <name type="scientific">Povalibacter uvarum</name>
    <dbReference type="NCBI Taxonomy" id="732238"/>
    <lineage>
        <taxon>Bacteria</taxon>
        <taxon>Pseudomonadati</taxon>
        <taxon>Pseudomonadota</taxon>
        <taxon>Gammaproteobacteria</taxon>
        <taxon>Steroidobacterales</taxon>
        <taxon>Steroidobacteraceae</taxon>
        <taxon>Povalibacter</taxon>
    </lineage>
</organism>
<dbReference type="RefSeq" id="WP_184330084.1">
    <property type="nucleotide sequence ID" value="NZ_JACHHZ010000001.1"/>
</dbReference>
<dbReference type="EMBL" id="JACHHZ010000001">
    <property type="protein sequence ID" value="MBB6092355.1"/>
    <property type="molecule type" value="Genomic_DNA"/>
</dbReference>
<evidence type="ECO:0000313" key="1">
    <source>
        <dbReference type="EMBL" id="MBB6092355.1"/>
    </source>
</evidence>
<comment type="caution">
    <text evidence="1">The sequence shown here is derived from an EMBL/GenBank/DDBJ whole genome shotgun (WGS) entry which is preliminary data.</text>
</comment>
<evidence type="ECO:0000313" key="2">
    <source>
        <dbReference type="Proteomes" id="UP000588068"/>
    </source>
</evidence>
<dbReference type="Proteomes" id="UP000588068">
    <property type="component" value="Unassembled WGS sequence"/>
</dbReference>
<protein>
    <submittedName>
        <fullName evidence="1">Uncharacterized protein</fullName>
    </submittedName>
</protein>
<dbReference type="AlphaFoldDB" id="A0A841HK06"/>
<sequence>MNEEASAAIRVYLGAGPTGGYQPIGQMDRMKQAFPHDHEQKLTRIKKYLEEDHPPAEWSSRELAKEQKVFEAMLAKKFPELDSVAINALACCWSYQWR</sequence>
<name>A0A841HK06_9GAMM</name>
<reference evidence="1 2" key="1">
    <citation type="submission" date="2020-08" db="EMBL/GenBank/DDBJ databases">
        <title>Genomic Encyclopedia of Type Strains, Phase IV (KMG-IV): sequencing the most valuable type-strain genomes for metagenomic binning, comparative biology and taxonomic classification.</title>
        <authorList>
            <person name="Goeker M."/>
        </authorList>
    </citation>
    <scope>NUCLEOTIDE SEQUENCE [LARGE SCALE GENOMIC DNA]</scope>
    <source>
        <strain evidence="1 2">DSM 26723</strain>
    </source>
</reference>
<accession>A0A841HK06</accession>
<keyword evidence="2" id="KW-1185">Reference proteome</keyword>
<proteinExistence type="predicted"/>